<organism evidence="1 2">
    <name type="scientific">Mytilus coruscus</name>
    <name type="common">Sea mussel</name>
    <dbReference type="NCBI Taxonomy" id="42192"/>
    <lineage>
        <taxon>Eukaryota</taxon>
        <taxon>Metazoa</taxon>
        <taxon>Spiralia</taxon>
        <taxon>Lophotrochozoa</taxon>
        <taxon>Mollusca</taxon>
        <taxon>Bivalvia</taxon>
        <taxon>Autobranchia</taxon>
        <taxon>Pteriomorphia</taxon>
        <taxon>Mytilida</taxon>
        <taxon>Mytiloidea</taxon>
        <taxon>Mytilidae</taxon>
        <taxon>Mytilinae</taxon>
        <taxon>Mytilus</taxon>
    </lineage>
</organism>
<keyword evidence="2" id="KW-1185">Reference proteome</keyword>
<protein>
    <recommendedName>
        <fullName evidence="3">SMP-30/Gluconolactonase/LRE-like region domain-containing protein</fullName>
    </recommendedName>
</protein>
<dbReference type="OrthoDB" id="10298156at2759"/>
<dbReference type="Gene3D" id="2.120.10.30">
    <property type="entry name" value="TolB, C-terminal domain"/>
    <property type="match status" value="1"/>
</dbReference>
<dbReference type="InterPro" id="IPR011042">
    <property type="entry name" value="6-blade_b-propeller_TolB-like"/>
</dbReference>
<dbReference type="SUPFAM" id="SSF101898">
    <property type="entry name" value="NHL repeat"/>
    <property type="match status" value="1"/>
</dbReference>
<proteinExistence type="predicted"/>
<dbReference type="AlphaFoldDB" id="A0A6J8DVG9"/>
<accession>A0A6J8DVG9</accession>
<evidence type="ECO:0008006" key="3">
    <source>
        <dbReference type="Google" id="ProtNLM"/>
    </source>
</evidence>
<evidence type="ECO:0000313" key="1">
    <source>
        <dbReference type="EMBL" id="CAC5412564.1"/>
    </source>
</evidence>
<dbReference type="EMBL" id="CACVKT020008060">
    <property type="protein sequence ID" value="CAC5412564.1"/>
    <property type="molecule type" value="Genomic_DNA"/>
</dbReference>
<sequence length="266" mass="29500">MSGVENAERKLVFLSKFISPSNAEIDIHGICVADDNSMLVSDVNNKRLLRYNESGVFQNSCHFSMIPRDITVIPGKNQVAVTLQESRFSCKPGFIAILDSEHLNLISQNEIKCTPFGIDWYENLLAVGSWNTVHFYDLNFSFVRSIELPEDKIAVKFIKRGPDGTLFYSTSTANCISSDGINIFKFSVENGIPRGLCVDKDKMLYISCCISTILGISDKGHLISTLLKGDQGLGQLGSLCFNKDYTKLYVASDDGSSLSVFDFLKD</sequence>
<gene>
    <name evidence="1" type="ORF">MCOR_45563</name>
</gene>
<evidence type="ECO:0000313" key="2">
    <source>
        <dbReference type="Proteomes" id="UP000507470"/>
    </source>
</evidence>
<dbReference type="Proteomes" id="UP000507470">
    <property type="component" value="Unassembled WGS sequence"/>
</dbReference>
<reference evidence="1 2" key="1">
    <citation type="submission" date="2020-06" db="EMBL/GenBank/DDBJ databases">
        <authorList>
            <person name="Li R."/>
            <person name="Bekaert M."/>
        </authorList>
    </citation>
    <scope>NUCLEOTIDE SEQUENCE [LARGE SCALE GENOMIC DNA]</scope>
    <source>
        <strain evidence="2">wild</strain>
    </source>
</reference>
<name>A0A6J8DVG9_MYTCO</name>